<keyword evidence="3" id="KW-1185">Reference proteome</keyword>
<dbReference type="EMBL" id="BONF01000039">
    <property type="protein sequence ID" value="GIF84571.1"/>
    <property type="molecule type" value="Genomic_DNA"/>
</dbReference>
<reference evidence="2 3" key="1">
    <citation type="submission" date="2021-01" db="EMBL/GenBank/DDBJ databases">
        <title>Whole genome shotgun sequence of Catellatospora bangladeshensis NBRC 107357.</title>
        <authorList>
            <person name="Komaki H."/>
            <person name="Tamura T."/>
        </authorList>
    </citation>
    <scope>NUCLEOTIDE SEQUENCE [LARGE SCALE GENOMIC DNA]</scope>
    <source>
        <strain evidence="2 3">NBRC 107357</strain>
    </source>
</reference>
<dbReference type="AlphaFoldDB" id="A0A8J3JPI2"/>
<evidence type="ECO:0000313" key="2">
    <source>
        <dbReference type="EMBL" id="GIF84571.1"/>
    </source>
</evidence>
<dbReference type="Pfam" id="PF13466">
    <property type="entry name" value="STAS_2"/>
    <property type="match status" value="1"/>
</dbReference>
<dbReference type="CDD" id="cd07043">
    <property type="entry name" value="STAS_anti-anti-sigma_factors"/>
    <property type="match status" value="1"/>
</dbReference>
<feature type="domain" description="STAS" evidence="1">
    <location>
        <begin position="6"/>
        <end position="95"/>
    </location>
</feature>
<evidence type="ECO:0000313" key="3">
    <source>
        <dbReference type="Proteomes" id="UP000601223"/>
    </source>
</evidence>
<dbReference type="PROSITE" id="PS50801">
    <property type="entry name" value="STAS"/>
    <property type="match status" value="1"/>
</dbReference>
<accession>A0A8J3JPI2</accession>
<organism evidence="2 3">
    <name type="scientific">Catellatospora bangladeshensis</name>
    <dbReference type="NCBI Taxonomy" id="310355"/>
    <lineage>
        <taxon>Bacteria</taxon>
        <taxon>Bacillati</taxon>
        <taxon>Actinomycetota</taxon>
        <taxon>Actinomycetes</taxon>
        <taxon>Micromonosporales</taxon>
        <taxon>Micromonosporaceae</taxon>
        <taxon>Catellatospora</taxon>
    </lineage>
</organism>
<dbReference type="InterPro" id="IPR002645">
    <property type="entry name" value="STAS_dom"/>
</dbReference>
<evidence type="ECO:0000259" key="1">
    <source>
        <dbReference type="PROSITE" id="PS50801"/>
    </source>
</evidence>
<dbReference type="SUPFAM" id="SSF52091">
    <property type="entry name" value="SpoIIaa-like"/>
    <property type="match status" value="1"/>
</dbReference>
<comment type="caution">
    <text evidence="2">The sequence shown here is derived from an EMBL/GenBank/DDBJ whole genome shotgun (WGS) entry which is preliminary data.</text>
</comment>
<dbReference type="RefSeq" id="WP_203753068.1">
    <property type="nucleotide sequence ID" value="NZ_BONF01000039.1"/>
</dbReference>
<proteinExistence type="predicted"/>
<name>A0A8J3JPI2_9ACTN</name>
<sequence length="138" mass="14806">MNSSRLHLRLQATSSGLQLVAHGRLNAATARQLGQAISLALHRLRARRLSLDLTAVDIIDAAGVAALIRGRVEADRCAVTLTIADPSPGLLNAMRAHARTTHATAGPRGASGAPTARLRSRARLRLPCLRHRHLDPMR</sequence>
<dbReference type="Proteomes" id="UP000601223">
    <property type="component" value="Unassembled WGS sequence"/>
</dbReference>
<protein>
    <recommendedName>
        <fullName evidence="1">STAS domain-containing protein</fullName>
    </recommendedName>
</protein>
<gene>
    <name evidence="2" type="ORF">Cba03nite_59200</name>
</gene>
<dbReference type="Gene3D" id="3.30.750.24">
    <property type="entry name" value="STAS domain"/>
    <property type="match status" value="1"/>
</dbReference>
<dbReference type="InterPro" id="IPR036513">
    <property type="entry name" value="STAS_dom_sf"/>
</dbReference>
<dbReference type="InterPro" id="IPR058548">
    <property type="entry name" value="MlaB-like_STAS"/>
</dbReference>